<sequence length="86" mass="9814">MWTLEVGGTEYSVPHRYPSEFLPEVVTTQANIYSISINQRTPNNMQSLGNLPCVITASTAKVEFEGHLMQLHFLKCYCYEDRNSVN</sequence>
<accession>A0A0E9Q902</accession>
<protein>
    <submittedName>
        <fullName evidence="1">Uncharacterized protein</fullName>
    </submittedName>
</protein>
<name>A0A0E9Q902_ANGAN</name>
<evidence type="ECO:0000313" key="1">
    <source>
        <dbReference type="EMBL" id="JAH13346.1"/>
    </source>
</evidence>
<proteinExistence type="predicted"/>
<dbReference type="AlphaFoldDB" id="A0A0E9Q902"/>
<organism evidence="1">
    <name type="scientific">Anguilla anguilla</name>
    <name type="common">European freshwater eel</name>
    <name type="synonym">Muraena anguilla</name>
    <dbReference type="NCBI Taxonomy" id="7936"/>
    <lineage>
        <taxon>Eukaryota</taxon>
        <taxon>Metazoa</taxon>
        <taxon>Chordata</taxon>
        <taxon>Craniata</taxon>
        <taxon>Vertebrata</taxon>
        <taxon>Euteleostomi</taxon>
        <taxon>Actinopterygii</taxon>
        <taxon>Neopterygii</taxon>
        <taxon>Teleostei</taxon>
        <taxon>Anguilliformes</taxon>
        <taxon>Anguillidae</taxon>
        <taxon>Anguilla</taxon>
    </lineage>
</organism>
<dbReference type="EMBL" id="GBXM01095231">
    <property type="protein sequence ID" value="JAH13346.1"/>
    <property type="molecule type" value="Transcribed_RNA"/>
</dbReference>
<reference evidence="1" key="2">
    <citation type="journal article" date="2015" name="Fish Shellfish Immunol.">
        <title>Early steps in the European eel (Anguilla anguilla)-Vibrio vulnificus interaction in the gills: Role of the RtxA13 toxin.</title>
        <authorList>
            <person name="Callol A."/>
            <person name="Pajuelo D."/>
            <person name="Ebbesson L."/>
            <person name="Teles M."/>
            <person name="MacKenzie S."/>
            <person name="Amaro C."/>
        </authorList>
    </citation>
    <scope>NUCLEOTIDE SEQUENCE</scope>
</reference>
<reference evidence="1" key="1">
    <citation type="submission" date="2014-11" db="EMBL/GenBank/DDBJ databases">
        <authorList>
            <person name="Amaro Gonzalez C."/>
        </authorList>
    </citation>
    <scope>NUCLEOTIDE SEQUENCE</scope>
</reference>